<dbReference type="KEGG" id="hpel:HZS54_04270"/>
<keyword evidence="2" id="KW-0560">Oxidoreductase</keyword>
<reference evidence="5 6" key="1">
    <citation type="submission" date="2020-07" db="EMBL/GenBank/DDBJ databases">
        <title>Halosimplex litoreum sp. nov. and Halosimplex rubrum sp. nov., isolated from different salt environments.</title>
        <authorList>
            <person name="Cui H."/>
        </authorList>
    </citation>
    <scope>NUCLEOTIDE SEQUENCE [LARGE SCALE GENOMIC DNA]</scope>
    <source>
        <strain evidence="5 6">R2</strain>
    </source>
</reference>
<dbReference type="Pfam" id="PF01315">
    <property type="entry name" value="Ald_Xan_dh_C"/>
    <property type="match status" value="1"/>
</dbReference>
<dbReference type="AlphaFoldDB" id="A0A7D5P771"/>
<dbReference type="SUPFAM" id="SSF54665">
    <property type="entry name" value="CO dehydrogenase molybdoprotein N-domain-like"/>
    <property type="match status" value="1"/>
</dbReference>
<dbReference type="EMBL" id="CP058909">
    <property type="protein sequence ID" value="QLH80901.1"/>
    <property type="molecule type" value="Genomic_DNA"/>
</dbReference>
<evidence type="ECO:0000256" key="3">
    <source>
        <dbReference type="SAM" id="MobiDB-lite"/>
    </source>
</evidence>
<dbReference type="GO" id="GO:0016491">
    <property type="term" value="F:oxidoreductase activity"/>
    <property type="evidence" value="ECO:0007669"/>
    <property type="project" value="UniProtKB-KW"/>
</dbReference>
<dbReference type="GeneID" id="56081777"/>
<dbReference type="InterPro" id="IPR016208">
    <property type="entry name" value="Ald_Oxase/xanthine_DH-like"/>
</dbReference>
<dbReference type="InterPro" id="IPR036856">
    <property type="entry name" value="Ald_Oxase/Xan_DH_a/b_sf"/>
</dbReference>
<dbReference type="Pfam" id="PF20256">
    <property type="entry name" value="MoCoBD_2"/>
    <property type="match status" value="1"/>
</dbReference>
<dbReference type="InterPro" id="IPR046867">
    <property type="entry name" value="AldOxase/xan_DH_MoCoBD2"/>
</dbReference>
<organism evidence="5 6">
    <name type="scientific">Halosimplex pelagicum</name>
    <dbReference type="NCBI Taxonomy" id="869886"/>
    <lineage>
        <taxon>Archaea</taxon>
        <taxon>Methanobacteriati</taxon>
        <taxon>Methanobacteriota</taxon>
        <taxon>Stenosarchaea group</taxon>
        <taxon>Halobacteria</taxon>
        <taxon>Halobacteriales</taxon>
        <taxon>Haloarculaceae</taxon>
        <taxon>Halosimplex</taxon>
    </lineage>
</organism>
<dbReference type="OrthoDB" id="57164at2157"/>
<evidence type="ECO:0000313" key="6">
    <source>
        <dbReference type="Proteomes" id="UP000509346"/>
    </source>
</evidence>
<sequence>MTDDAQADPPDDPEGPEAGGADSADPDRLVGEGVDRREDAALLTGDATYTDDIDHPDLAYHTFVRSEVAHGDIERIDTAAAESTEGVLAVYTWDDVAASEVPGVLPISTHGLDCDPPGHPMLARDRVRYQGQPVAAVVADDRYRARDAADAVEVTYDSRPAVVDQREAQGTDAPTLYDDAPDNVAATAELGDREATDEAVADADHTVELDLTNNRLIPNALEPRAAVARWDAGDERLTVELTSQSPHGHRGKLSTTLGLPERDIRVVAPSVGGGFGHKGHHHPGEAAAAFAAMDLGTPVKWTATRSENYLAGAHGRDHRTTAEIGVDDDGTVRGLRVETDANVGAYGLGGSLGMPGWYGSLLSSQYDIPAVHCETRAVFTNTAPIHSYRGAGRPEANYVAERLVGAAARELGFDPAELRRANQITEFPHETAVGATYDSGDYGRGLDEALDAADWADLRSRPDRDDDGRYLGVGLACYVESTGGGMESGVVRAHPDGTVTVSAGTHSHGQGHGTTYAQIVADELGVDYDAIEVREGDSDAIPQGTGTFGSRSTITGGNAVAESARAVREKARELAANLLDAPQDAVEYDGGEFSAPDHTDDTCTFADAAEAAYGWGVPEDVDPGLEATTFFEQEATAYTFGTHVVAVAVDPETGAVDIKRYVALDDCGERVNPVIVEGQVEGGVAQGVGQARYEGAVYADDGTLRTDSMLDYAVPRSFHVPEIQTESTVTPSPTNDLGVKGIGEAGTIAAPPAVVNAVCDALAPLGIAHVDMPLSGERVRSAIRDAEE</sequence>
<dbReference type="SUPFAM" id="SSF56003">
    <property type="entry name" value="Molybdenum cofactor-binding domain"/>
    <property type="match status" value="1"/>
</dbReference>
<dbReference type="Proteomes" id="UP000509346">
    <property type="component" value="Chromosome"/>
</dbReference>
<protein>
    <submittedName>
        <fullName evidence="5">Xanthine dehydrogenase family protein molybdopterin-binding subunit</fullName>
    </submittedName>
</protein>
<dbReference type="InterPro" id="IPR008274">
    <property type="entry name" value="AldOxase/xan_DH_MoCoBD1"/>
</dbReference>
<dbReference type="Pfam" id="PF02738">
    <property type="entry name" value="MoCoBD_1"/>
    <property type="match status" value="1"/>
</dbReference>
<evidence type="ECO:0000259" key="4">
    <source>
        <dbReference type="SMART" id="SM01008"/>
    </source>
</evidence>
<dbReference type="InterPro" id="IPR000674">
    <property type="entry name" value="Ald_Oxase/Xan_DH_a/b"/>
</dbReference>
<dbReference type="InterPro" id="IPR037165">
    <property type="entry name" value="AldOxase/xan_DH_Mopterin-bd_sf"/>
</dbReference>
<dbReference type="PANTHER" id="PTHR11908">
    <property type="entry name" value="XANTHINE DEHYDROGENASE"/>
    <property type="match status" value="1"/>
</dbReference>
<evidence type="ECO:0000256" key="1">
    <source>
        <dbReference type="ARBA" id="ARBA00022505"/>
    </source>
</evidence>
<name>A0A7D5P771_9EURY</name>
<dbReference type="RefSeq" id="WP_179920718.1">
    <property type="nucleotide sequence ID" value="NZ_CP058909.1"/>
</dbReference>
<keyword evidence="6" id="KW-1185">Reference proteome</keyword>
<feature type="region of interest" description="Disordered" evidence="3">
    <location>
        <begin position="1"/>
        <end position="37"/>
    </location>
</feature>
<dbReference type="PANTHER" id="PTHR11908:SF132">
    <property type="entry name" value="ALDEHYDE OXIDASE 1-RELATED"/>
    <property type="match status" value="1"/>
</dbReference>
<feature type="compositionally biased region" description="Basic and acidic residues" evidence="3">
    <location>
        <begin position="25"/>
        <end position="37"/>
    </location>
</feature>
<dbReference type="GO" id="GO:0005506">
    <property type="term" value="F:iron ion binding"/>
    <property type="evidence" value="ECO:0007669"/>
    <property type="project" value="InterPro"/>
</dbReference>
<evidence type="ECO:0000256" key="2">
    <source>
        <dbReference type="ARBA" id="ARBA00023002"/>
    </source>
</evidence>
<gene>
    <name evidence="5" type="ORF">HZS54_04270</name>
</gene>
<keyword evidence="1" id="KW-0500">Molybdenum</keyword>
<dbReference type="Gene3D" id="3.90.1170.50">
    <property type="entry name" value="Aldehyde oxidase/xanthine dehydrogenase, a/b hammerhead"/>
    <property type="match status" value="1"/>
</dbReference>
<feature type="compositionally biased region" description="Acidic residues" evidence="3">
    <location>
        <begin position="1"/>
        <end position="15"/>
    </location>
</feature>
<dbReference type="Gene3D" id="3.30.365.10">
    <property type="entry name" value="Aldehyde oxidase/xanthine dehydrogenase, molybdopterin binding domain"/>
    <property type="match status" value="4"/>
</dbReference>
<evidence type="ECO:0000313" key="5">
    <source>
        <dbReference type="EMBL" id="QLH80901.1"/>
    </source>
</evidence>
<dbReference type="SMART" id="SM01008">
    <property type="entry name" value="Ald_Xan_dh_C"/>
    <property type="match status" value="1"/>
</dbReference>
<accession>A0A7D5P771</accession>
<proteinExistence type="predicted"/>
<feature type="domain" description="Aldehyde oxidase/xanthine dehydrogenase a/b hammerhead" evidence="4">
    <location>
        <begin position="44"/>
        <end position="160"/>
    </location>
</feature>